<dbReference type="PROSITE" id="PS51192">
    <property type="entry name" value="HELICASE_ATP_BIND_1"/>
    <property type="match status" value="1"/>
</dbReference>
<evidence type="ECO:0000313" key="3">
    <source>
        <dbReference type="EMBL" id="CAB4218431.1"/>
    </source>
</evidence>
<sequence length="580" mass="66811">MIAYDTPAAYILEFPFSRWIITKIKEIPGWHFSYSSKQWSVPKNEFSLSKILKMGFKLDTSIAPEKMWMEIPLPELKVELDLKGKLMPFQEQGVAYMLEKQRVYCGDEMGTGKTFQAIAAMAHVKEFPCLVICPNSLKNNWVTEVQKWTGYKAMILTDQVRTTWPRFHELNVIQFFIVNPESLKKFFVQDIERPEGKPLRLNHIKFNPKIEIFKSLVIDEAHVMKEGKNLSTKIAMGIAKGKQYKILLSGTSIINRPKDLLAPLYILDRLEEFGGYKGFTERYCAGKNKASNLRELGTRLRATCFIQRFKKDVMKDLPPKTRTIIECELDPVSQREYDECEANLAQYLHQFKSYTPEQITKAMRGEVMVRITKLKMIAGKGKMHAVLDWAKDTTDEGNKLVLWAEHREVLAEIKRNFPEVLLIHGDVSTDDRNKAMYEFQKCGKCGVKLEDHINIDHEHVSSDAKLMALNFKTGGVGLTLTASSINAFIEYPYHAALSDQAEDRQHRKGQRDNVTCIKFIAKGTIDDWSYDIIETKRAITKAVYDDDEVIQVDIISSLMNRFNFAHVEEVEEENNEDLSY</sequence>
<dbReference type="PANTHER" id="PTHR45766:SF6">
    <property type="entry name" value="SWI_SNF-RELATED MATRIX-ASSOCIATED ACTIN-DEPENDENT REGULATOR OF CHROMATIN SUBFAMILY A-LIKE PROTEIN 1"/>
    <property type="match status" value="1"/>
</dbReference>
<dbReference type="EMBL" id="LR797460">
    <property type="protein sequence ID" value="CAB4218431.1"/>
    <property type="molecule type" value="Genomic_DNA"/>
</dbReference>
<name>A0A6J5SV15_9CAUD</name>
<dbReference type="GO" id="GO:0016787">
    <property type="term" value="F:hydrolase activity"/>
    <property type="evidence" value="ECO:0007669"/>
    <property type="project" value="UniProtKB-KW"/>
</dbReference>
<dbReference type="SUPFAM" id="SSF52540">
    <property type="entry name" value="P-loop containing nucleoside triphosphate hydrolases"/>
    <property type="match status" value="2"/>
</dbReference>
<dbReference type="CDD" id="cd18793">
    <property type="entry name" value="SF2_C_SNF"/>
    <property type="match status" value="1"/>
</dbReference>
<accession>A0A6J5SV15</accession>
<dbReference type="Gene3D" id="3.40.50.300">
    <property type="entry name" value="P-loop containing nucleotide triphosphate hydrolases"/>
    <property type="match status" value="1"/>
</dbReference>
<dbReference type="SMART" id="SM00487">
    <property type="entry name" value="DEXDc"/>
    <property type="match status" value="1"/>
</dbReference>
<keyword evidence="3" id="KW-0067">ATP-binding</keyword>
<proteinExistence type="predicted"/>
<dbReference type="InterPro" id="IPR000330">
    <property type="entry name" value="SNF2_N"/>
</dbReference>
<feature type="domain" description="Helicase ATP-binding" evidence="2">
    <location>
        <begin position="94"/>
        <end position="270"/>
    </location>
</feature>
<evidence type="ECO:0000256" key="1">
    <source>
        <dbReference type="ARBA" id="ARBA00022801"/>
    </source>
</evidence>
<keyword evidence="3" id="KW-0347">Helicase</keyword>
<keyword evidence="3" id="KW-0547">Nucleotide-binding</keyword>
<keyword evidence="1" id="KW-0378">Hydrolase</keyword>
<dbReference type="InterPro" id="IPR038718">
    <property type="entry name" value="SNF2-like_sf"/>
</dbReference>
<dbReference type="GO" id="GO:0005524">
    <property type="term" value="F:ATP binding"/>
    <property type="evidence" value="ECO:0007669"/>
    <property type="project" value="InterPro"/>
</dbReference>
<dbReference type="InterPro" id="IPR027417">
    <property type="entry name" value="P-loop_NTPase"/>
</dbReference>
<dbReference type="GO" id="GO:0031297">
    <property type="term" value="P:replication fork processing"/>
    <property type="evidence" value="ECO:0007669"/>
    <property type="project" value="TreeGrafter"/>
</dbReference>
<organism evidence="3">
    <name type="scientific">uncultured Caudovirales phage</name>
    <dbReference type="NCBI Taxonomy" id="2100421"/>
    <lineage>
        <taxon>Viruses</taxon>
        <taxon>Duplodnaviria</taxon>
        <taxon>Heunggongvirae</taxon>
        <taxon>Uroviricota</taxon>
        <taxon>Caudoviricetes</taxon>
        <taxon>Peduoviridae</taxon>
        <taxon>Maltschvirus</taxon>
        <taxon>Maltschvirus maltsch</taxon>
    </lineage>
</organism>
<protein>
    <submittedName>
        <fullName evidence="3">HepA Superfamily II DNA/RNA helicases, SNF2 family</fullName>
    </submittedName>
</protein>
<dbReference type="Gene3D" id="3.40.50.10810">
    <property type="entry name" value="Tandem AAA-ATPase domain"/>
    <property type="match status" value="1"/>
</dbReference>
<dbReference type="Pfam" id="PF00176">
    <property type="entry name" value="SNF2-rel_dom"/>
    <property type="match status" value="1"/>
</dbReference>
<dbReference type="InterPro" id="IPR014001">
    <property type="entry name" value="Helicase_ATP-bd"/>
</dbReference>
<dbReference type="InterPro" id="IPR049730">
    <property type="entry name" value="SNF2/RAD54-like_C"/>
</dbReference>
<dbReference type="GO" id="GO:0004386">
    <property type="term" value="F:helicase activity"/>
    <property type="evidence" value="ECO:0007669"/>
    <property type="project" value="UniProtKB-KW"/>
</dbReference>
<dbReference type="GO" id="GO:0006281">
    <property type="term" value="P:DNA repair"/>
    <property type="evidence" value="ECO:0007669"/>
    <property type="project" value="TreeGrafter"/>
</dbReference>
<gene>
    <name evidence="3" type="ORF">UFOVP1596_21</name>
</gene>
<dbReference type="PANTHER" id="PTHR45766">
    <property type="entry name" value="DNA ANNEALING HELICASE AND ENDONUCLEASE ZRANB3 FAMILY MEMBER"/>
    <property type="match status" value="1"/>
</dbReference>
<evidence type="ECO:0000259" key="2">
    <source>
        <dbReference type="PROSITE" id="PS51192"/>
    </source>
</evidence>
<reference evidence="3" key="1">
    <citation type="submission" date="2020-05" db="EMBL/GenBank/DDBJ databases">
        <authorList>
            <person name="Chiriac C."/>
            <person name="Salcher M."/>
            <person name="Ghai R."/>
            <person name="Kavagutti S V."/>
        </authorList>
    </citation>
    <scope>NUCLEOTIDE SEQUENCE</scope>
</reference>